<accession>A0ABM0M4R5</accession>
<keyword evidence="2" id="KW-1185">Reference proteome</keyword>
<reference evidence="3 4" key="1">
    <citation type="submission" date="2025-05" db="UniProtKB">
        <authorList>
            <consortium name="RefSeq"/>
        </authorList>
    </citation>
    <scope>IDENTIFICATION</scope>
    <source>
        <tissue evidence="3 4">Testes</tissue>
    </source>
</reference>
<evidence type="ECO:0000256" key="1">
    <source>
        <dbReference type="SAM" id="SignalP"/>
    </source>
</evidence>
<dbReference type="Proteomes" id="UP000694865">
    <property type="component" value="Unplaced"/>
</dbReference>
<keyword evidence="1" id="KW-0732">Signal</keyword>
<sequence>MHSSYFLLTLVALVCLFAISTDGQKWGTACADMCDGQCRKKHCNRDEYESNNQYCKGACDAQNGRICCVKDQPVINCESDCGGTCRKHCKRGEQDAEPVDECVESCPTDYRCCVPDEEACKNDCNGQCRKNHCNRDEYESYEPSCVKDCGDKKGRICCVPEEPEYECEGNCGGKCRKHCKRGEQDAEPVDECVATCLPGYRCCVTDEEACKNDCNGQCRKNHCNRDEYESNEPSCMKDCDDKKGRICCVP</sequence>
<feature type="signal peptide" evidence="1">
    <location>
        <begin position="1"/>
        <end position="23"/>
    </location>
</feature>
<organism evidence="2 4">
    <name type="scientific">Saccoglossus kowalevskii</name>
    <name type="common">Acorn worm</name>
    <dbReference type="NCBI Taxonomy" id="10224"/>
    <lineage>
        <taxon>Eukaryota</taxon>
        <taxon>Metazoa</taxon>
        <taxon>Hemichordata</taxon>
        <taxon>Enteropneusta</taxon>
        <taxon>Harrimaniidae</taxon>
        <taxon>Saccoglossus</taxon>
    </lineage>
</organism>
<feature type="chain" id="PRO_5045021217" evidence="1">
    <location>
        <begin position="24"/>
        <end position="250"/>
    </location>
</feature>
<dbReference type="GeneID" id="102809595"/>
<proteinExistence type="predicted"/>
<evidence type="ECO:0000313" key="2">
    <source>
        <dbReference type="Proteomes" id="UP000694865"/>
    </source>
</evidence>
<dbReference type="RefSeq" id="XP_006815006.1">
    <property type="nucleotide sequence ID" value="XM_006814943.1"/>
</dbReference>
<protein>
    <submittedName>
        <fullName evidence="3">Spore coat protein SP87-like isoform X1</fullName>
    </submittedName>
    <submittedName>
        <fullName evidence="4">Spore coat protein SP87-like isoform X2</fullName>
    </submittedName>
</protein>
<evidence type="ECO:0000313" key="4">
    <source>
        <dbReference type="RefSeq" id="XP_006815006.1"/>
    </source>
</evidence>
<name>A0ABM0M4R5_SACKO</name>
<evidence type="ECO:0000313" key="3">
    <source>
        <dbReference type="RefSeq" id="XP_006815005.1"/>
    </source>
</evidence>
<dbReference type="RefSeq" id="XP_006815005.1">
    <property type="nucleotide sequence ID" value="XM_006814942.1"/>
</dbReference>
<gene>
    <name evidence="3 4" type="primary">LOC102809595</name>
</gene>